<evidence type="ECO:0000313" key="2">
    <source>
        <dbReference type="Proteomes" id="UP000748531"/>
    </source>
</evidence>
<dbReference type="Proteomes" id="UP000748531">
    <property type="component" value="Unassembled WGS sequence"/>
</dbReference>
<comment type="caution">
    <text evidence="1">The sequence shown here is derived from an EMBL/GenBank/DDBJ whole genome shotgun (WGS) entry which is preliminary data.</text>
</comment>
<proteinExistence type="predicted"/>
<reference evidence="1" key="1">
    <citation type="submission" date="2019-05" db="EMBL/GenBank/DDBJ databases">
        <title>Annotation for the trematode Paragonimus heterotremus.</title>
        <authorList>
            <person name="Choi Y.-J."/>
        </authorList>
    </citation>
    <scope>NUCLEOTIDE SEQUENCE</scope>
    <source>
        <strain evidence="1">LC</strain>
    </source>
</reference>
<dbReference type="AlphaFoldDB" id="A0A8J4WP10"/>
<organism evidence="1 2">
    <name type="scientific">Paragonimus heterotremus</name>
    <dbReference type="NCBI Taxonomy" id="100268"/>
    <lineage>
        <taxon>Eukaryota</taxon>
        <taxon>Metazoa</taxon>
        <taxon>Spiralia</taxon>
        <taxon>Lophotrochozoa</taxon>
        <taxon>Platyhelminthes</taxon>
        <taxon>Trematoda</taxon>
        <taxon>Digenea</taxon>
        <taxon>Plagiorchiida</taxon>
        <taxon>Troglotremata</taxon>
        <taxon>Troglotrematidae</taxon>
        <taxon>Paragonimus</taxon>
    </lineage>
</organism>
<dbReference type="EMBL" id="LUCH01005677">
    <property type="protein sequence ID" value="KAF5397870.1"/>
    <property type="molecule type" value="Genomic_DNA"/>
</dbReference>
<gene>
    <name evidence="1" type="ORF">PHET_08799</name>
</gene>
<protein>
    <submittedName>
        <fullName evidence="1">Uncharacterized protein</fullName>
    </submittedName>
</protein>
<accession>A0A8J4WP10</accession>
<keyword evidence="2" id="KW-1185">Reference proteome</keyword>
<sequence length="52" mass="6380">MQLQKNRPLKRRIQDKNLRNLSTKITPLKTKILDKLKGVMMTIWKRTRKRYV</sequence>
<name>A0A8J4WP10_9TREM</name>
<evidence type="ECO:0000313" key="1">
    <source>
        <dbReference type="EMBL" id="KAF5397870.1"/>
    </source>
</evidence>